<feature type="compositionally biased region" description="Low complexity" evidence="1">
    <location>
        <begin position="232"/>
        <end position="244"/>
    </location>
</feature>
<feature type="region of interest" description="Disordered" evidence="1">
    <location>
        <begin position="754"/>
        <end position="773"/>
    </location>
</feature>
<feature type="compositionally biased region" description="Basic residues" evidence="1">
    <location>
        <begin position="22"/>
        <end position="33"/>
    </location>
</feature>
<feature type="region of interest" description="Disordered" evidence="1">
    <location>
        <begin position="230"/>
        <end position="257"/>
    </location>
</feature>
<protein>
    <submittedName>
        <fullName evidence="2">Uncharacterized protein</fullName>
    </submittedName>
</protein>
<feature type="region of interest" description="Disordered" evidence="1">
    <location>
        <begin position="123"/>
        <end position="143"/>
    </location>
</feature>
<feature type="region of interest" description="Disordered" evidence="1">
    <location>
        <begin position="1"/>
        <end position="86"/>
    </location>
</feature>
<comment type="caution">
    <text evidence="2">The sequence shown here is derived from an EMBL/GenBank/DDBJ whole genome shotgun (WGS) entry which is preliminary data.</text>
</comment>
<feature type="region of interest" description="Disordered" evidence="1">
    <location>
        <begin position="714"/>
        <end position="742"/>
    </location>
</feature>
<dbReference type="RefSeq" id="XP_015657154.1">
    <property type="nucleotide sequence ID" value="XM_015804020.1"/>
</dbReference>
<feature type="region of interest" description="Disordered" evidence="1">
    <location>
        <begin position="162"/>
        <end position="184"/>
    </location>
</feature>
<feature type="compositionally biased region" description="Basic and acidic residues" evidence="1">
    <location>
        <begin position="548"/>
        <end position="572"/>
    </location>
</feature>
<dbReference type="OrthoDB" id="10653129at2759"/>
<dbReference type="OMA" id="QYAMEIN"/>
<evidence type="ECO:0000313" key="2">
    <source>
        <dbReference type="EMBL" id="KPA78715.1"/>
    </source>
</evidence>
<dbReference type="Proteomes" id="UP000037923">
    <property type="component" value="Unassembled WGS sequence"/>
</dbReference>
<feature type="region of interest" description="Disordered" evidence="1">
    <location>
        <begin position="270"/>
        <end position="463"/>
    </location>
</feature>
<feature type="region of interest" description="Disordered" evidence="1">
    <location>
        <begin position="515"/>
        <end position="620"/>
    </location>
</feature>
<feature type="region of interest" description="Disordered" evidence="1">
    <location>
        <begin position="1000"/>
        <end position="1019"/>
    </location>
</feature>
<dbReference type="GeneID" id="26906135"/>
<name>A0A0M9FYI9_LEPPY</name>
<accession>A0A0M9FYI9</accession>
<proteinExistence type="predicted"/>
<feature type="compositionally biased region" description="Low complexity" evidence="1">
    <location>
        <begin position="34"/>
        <end position="46"/>
    </location>
</feature>
<dbReference type="VEuPathDB" id="TriTrypDB:LpyrH10_12_0230"/>
<feature type="region of interest" description="Disordered" evidence="1">
    <location>
        <begin position="634"/>
        <end position="694"/>
    </location>
</feature>
<dbReference type="AlphaFoldDB" id="A0A0M9FYI9"/>
<keyword evidence="3" id="KW-1185">Reference proteome</keyword>
<evidence type="ECO:0000256" key="1">
    <source>
        <dbReference type="SAM" id="MobiDB-lite"/>
    </source>
</evidence>
<evidence type="ECO:0000313" key="3">
    <source>
        <dbReference type="Proteomes" id="UP000037923"/>
    </source>
</evidence>
<sequence length="1104" mass="119860">MGNTVTRSTIVVRGRGDDRPRPAKQRAKQHRHPSPATTSGSTASPQAHRRKRSEKHRNNSAATQPTEAVPAQLKPRDGSLPADDTFSFPVTDLAAKEATRPNEQASPASILGESCVAGYSPFDSPITQQHNTRGPDEASTEPITKKFPAVNTNVVVLETHTSSHTRKAGATHPHTDSLLLSANDGEGDQWPYPIYMGHGDIEPQMQITRPTAQGHDAVKLIEPKTAADDLTHQTQQPEQQQLPESMDRTTMAGGRKGTSAAMLPFSAVAWRTPPAPPLPSSQPHDHHTQQQPPESSPAPLSTVVAVPASAIEVAARPPPSPAAVDANSAIRKARQTTPVSPQSSAGGDAHGHRKRVLRQPHVTEEQRPPSSPRSIGGSLELREDREPPPPIVSTSHRAAAQFEEEFDLVASRSSAPPPATSPLRPTKESGPEDAATAVKGESNAPRTPPRSVASATHRTTDRSLVASAANWIFEYSATPRDKIQSYGSFMSDCREDMNPPTSTVSAVFDARATSVAPTVEVQPATSQAPSSAKPRTPPADVPYFSMVRDGRRKDESESQGTERKKAVAKERPAGSILDTSLIKSTPPPQEEEEEGKGSAVPRRSPMHSPTELFLPSTHNLRPRQWQYTSILHKKIQQKAQEKKKSQLSSQRKPTAAPPPLSDVASPPLSRAPNGGQRQNAAVKFSVTEDEEEEKDVYTNSYFLHSSSIVIPRSTRAALRPSTKPRTDAPEEVTPAGVLPTSDPALAGVRVAETKNTEARTQGEDAAQYPTTTQASRVAVAKGDVGNDRSGKREEQALNRMSLLLSMDDSVFTDNGYPLLDAHLSDFYKDNGSSMGMSSDISLSTTIDGSHDRIEPTSTVIDGRRVFQGVGYANKPVSSAAALDHHPSPTKRVSLASAENTKEESMSSMMTIAKHPLVRPRRWAGAMPNSPATRQKLLHEQQRRLLREQQMYVRQLRTSESPLKPFQPPQMPRFLTSTSPHHRLHNAPAPSTPNIVNTLTRWRQQQQQQQRQIPPPLPTPQSRTELASAFFTGEKSQLHVPHCGTTSQAMPQPDIKFGAFVATDKSRNIDFKAALGFGLEDVPAIRSPSWDALPLPAPDENSEEL</sequence>
<organism evidence="2 3">
    <name type="scientific">Leptomonas pyrrhocoris</name>
    <name type="common">Firebug parasite</name>
    <dbReference type="NCBI Taxonomy" id="157538"/>
    <lineage>
        <taxon>Eukaryota</taxon>
        <taxon>Discoba</taxon>
        <taxon>Euglenozoa</taxon>
        <taxon>Kinetoplastea</taxon>
        <taxon>Metakinetoplastina</taxon>
        <taxon>Trypanosomatida</taxon>
        <taxon>Trypanosomatidae</taxon>
        <taxon>Leishmaniinae</taxon>
        <taxon>Leptomonas</taxon>
    </lineage>
</organism>
<dbReference type="RefSeq" id="XP_015657153.1">
    <property type="nucleotide sequence ID" value="XM_015804019.1"/>
</dbReference>
<gene>
    <name evidence="2" type="ORF">ABB37_05845</name>
</gene>
<reference evidence="2 3" key="1">
    <citation type="submission" date="2015-07" db="EMBL/GenBank/DDBJ databases">
        <title>High-quality genome of monoxenous trypanosomatid Leptomonas pyrrhocoris.</title>
        <authorList>
            <person name="Flegontov P."/>
            <person name="Butenko A."/>
            <person name="Firsov S."/>
            <person name="Vlcek C."/>
            <person name="Logacheva M.D."/>
            <person name="Field M."/>
            <person name="Filatov D."/>
            <person name="Flegontova O."/>
            <person name="Gerasimov E."/>
            <person name="Jackson A.P."/>
            <person name="Kelly S."/>
            <person name="Opperdoes F."/>
            <person name="O'Reilly A."/>
            <person name="Votypka J."/>
            <person name="Yurchenko V."/>
            <person name="Lukes J."/>
        </authorList>
    </citation>
    <scope>NUCLEOTIDE SEQUENCE [LARGE SCALE GENOMIC DNA]</scope>
    <source>
        <strain evidence="2">H10</strain>
    </source>
</reference>
<feature type="compositionally biased region" description="Polar residues" evidence="1">
    <location>
        <begin position="335"/>
        <end position="345"/>
    </location>
</feature>
<dbReference type="EMBL" id="LGTL01000012">
    <property type="protein sequence ID" value="KPA78715.1"/>
    <property type="molecule type" value="Genomic_DNA"/>
</dbReference>
<dbReference type="EMBL" id="LGTL01000012">
    <property type="protein sequence ID" value="KPA78714.1"/>
    <property type="molecule type" value="Genomic_DNA"/>
</dbReference>